<dbReference type="SUPFAM" id="SSF160631">
    <property type="entry name" value="SMI1/KNR4-like"/>
    <property type="match status" value="1"/>
</dbReference>
<dbReference type="EMBL" id="PNCM01000006">
    <property type="protein sequence ID" value="TMP83644.1"/>
    <property type="molecule type" value="Genomic_DNA"/>
</dbReference>
<feature type="domain" description="Knr4/Smi1-like" evidence="1">
    <location>
        <begin position="27"/>
        <end position="151"/>
    </location>
</feature>
<dbReference type="InterPro" id="IPR018958">
    <property type="entry name" value="Knr4/Smi1-like_dom"/>
</dbReference>
<dbReference type="Proteomes" id="UP000307362">
    <property type="component" value="Unassembled WGS sequence"/>
</dbReference>
<reference evidence="3" key="2">
    <citation type="submission" date="2019-06" db="EMBL/GenBank/DDBJ databases">
        <title>Co-occurence of chitin degradation, pigmentation and bioactivity in marine Pseudoalteromonas.</title>
        <authorList>
            <person name="Sonnenschein E.C."/>
            <person name="Bech P.K."/>
        </authorList>
    </citation>
    <scope>NUCLEOTIDE SEQUENCE [LARGE SCALE GENOMIC DNA]</scope>
    <source>
        <strain evidence="3">S1189</strain>
    </source>
</reference>
<dbReference type="Gene3D" id="3.40.1580.10">
    <property type="entry name" value="SMI1/KNR4-like"/>
    <property type="match status" value="1"/>
</dbReference>
<name>A0A5S3Z037_9GAMM</name>
<gene>
    <name evidence="2" type="ORF">CWB73_01425</name>
</gene>
<dbReference type="RefSeq" id="WP_138566124.1">
    <property type="nucleotide sequence ID" value="NZ_PNCM01000006.1"/>
</dbReference>
<dbReference type="InterPro" id="IPR037883">
    <property type="entry name" value="Knr4/Smi1-like_sf"/>
</dbReference>
<dbReference type="Pfam" id="PF09346">
    <property type="entry name" value="SMI1_KNR4"/>
    <property type="match status" value="1"/>
</dbReference>
<comment type="caution">
    <text evidence="2">The sequence shown here is derived from an EMBL/GenBank/DDBJ whole genome shotgun (WGS) entry which is preliminary data.</text>
</comment>
<sequence length="176" mass="20028">MLNKIKLMLGMKCMSIRHDSQNTFSFENIENFLQVKLDSEHKKLLSEFSTAIVFTNGAKYKPNVNSPVDDSNGYQSIEMIYGLNGEHNLLDMNQVYSDQLPKDLYCIGESFGGNLICASKKSSGLFFWCHETNFEEPSTFYICNSFEQFLAMLEADEGDDDDGNNNLIDSESFLDF</sequence>
<protein>
    <submittedName>
        <fullName evidence="2">SMI1/KNR4 family protein</fullName>
    </submittedName>
</protein>
<proteinExistence type="predicted"/>
<organism evidence="2 3">
    <name type="scientific">Pseudoalteromonas phenolica</name>
    <dbReference type="NCBI Taxonomy" id="161398"/>
    <lineage>
        <taxon>Bacteria</taxon>
        <taxon>Pseudomonadati</taxon>
        <taxon>Pseudomonadota</taxon>
        <taxon>Gammaproteobacteria</taxon>
        <taxon>Alteromonadales</taxon>
        <taxon>Pseudoalteromonadaceae</taxon>
        <taxon>Pseudoalteromonas</taxon>
    </lineage>
</organism>
<accession>A0A5S3Z037</accession>
<reference evidence="2 3" key="1">
    <citation type="submission" date="2017-12" db="EMBL/GenBank/DDBJ databases">
        <authorList>
            <person name="Paulsen S."/>
            <person name="Gram L.K."/>
        </authorList>
    </citation>
    <scope>NUCLEOTIDE SEQUENCE [LARGE SCALE GENOMIC DNA]</scope>
    <source>
        <strain evidence="2 3">S1189</strain>
    </source>
</reference>
<evidence type="ECO:0000313" key="2">
    <source>
        <dbReference type="EMBL" id="TMP83644.1"/>
    </source>
</evidence>
<dbReference type="OrthoDB" id="7354650at2"/>
<evidence type="ECO:0000259" key="1">
    <source>
        <dbReference type="Pfam" id="PF09346"/>
    </source>
</evidence>
<dbReference type="AlphaFoldDB" id="A0A5S3Z037"/>
<evidence type="ECO:0000313" key="3">
    <source>
        <dbReference type="Proteomes" id="UP000307362"/>
    </source>
</evidence>